<reference evidence="12 13" key="1">
    <citation type="journal article" date="2011" name="Proc. Natl. Acad. Sci. U.S.A.">
        <title>Evolutionary erosion of yeast sex chromosomes by mating-type switching accidents.</title>
        <authorList>
            <person name="Gordon J.L."/>
            <person name="Armisen D."/>
            <person name="Proux-Wera E."/>
            <person name="Oheigeartaigh S.S."/>
            <person name="Byrne K.P."/>
            <person name="Wolfe K.H."/>
        </authorList>
    </citation>
    <scope>NUCLEOTIDE SEQUENCE [LARGE SCALE GENOMIC DNA]</scope>
    <source>
        <strain evidence="13">ATCC 10597 / BCRC 20456 / CBS 421 / NBRC 0211 / NRRL Y-12639</strain>
    </source>
</reference>
<organism evidence="12 13">
    <name type="scientific">Naumovozyma dairenensis (strain ATCC 10597 / BCRC 20456 / CBS 421 / NBRC 0211 / NRRL Y-12639)</name>
    <name type="common">Saccharomyces dairenensis</name>
    <dbReference type="NCBI Taxonomy" id="1071378"/>
    <lineage>
        <taxon>Eukaryota</taxon>
        <taxon>Fungi</taxon>
        <taxon>Dikarya</taxon>
        <taxon>Ascomycota</taxon>
        <taxon>Saccharomycotina</taxon>
        <taxon>Saccharomycetes</taxon>
        <taxon>Saccharomycetales</taxon>
        <taxon>Saccharomycetaceae</taxon>
        <taxon>Naumovozyma</taxon>
    </lineage>
</organism>
<comment type="subcellular location">
    <subcellularLocation>
        <location evidence="1">Membrane</location>
        <topology evidence="1">Multi-pass membrane protein</topology>
    </subcellularLocation>
</comment>
<dbReference type="OMA" id="RVFFVSW"/>
<feature type="transmembrane region" description="Helical" evidence="9">
    <location>
        <begin position="210"/>
        <end position="230"/>
    </location>
</feature>
<dbReference type="STRING" id="1071378.J7RTH0"/>
<feature type="compositionally biased region" description="Polar residues" evidence="8">
    <location>
        <begin position="573"/>
        <end position="584"/>
    </location>
</feature>
<dbReference type="Pfam" id="PF07885">
    <property type="entry name" value="Ion_trans_2"/>
    <property type="match status" value="2"/>
</dbReference>
<feature type="transmembrane region" description="Helical" evidence="9">
    <location>
        <begin position="174"/>
        <end position="198"/>
    </location>
</feature>
<feature type="domain" description="Potassium channel" evidence="11">
    <location>
        <begin position="290"/>
        <end position="363"/>
    </location>
</feature>
<sequence>MGFLISWLIGTLLHMRKIEDPESGPDSSSLPFEATATTATISDYVHNISPDDTISYPVANKHARKNLKKNKKNTHHKENDILEAHINKIQDTALRESLSFHNKRIAILNSDPASRTFLVWFFISCYFPVITACLGPIANTISIACVVEKWRAIAEVDPTDGNVMGHRLNDRKGIFAVNILSLIFGFISNIILVCHFAKKISYLKAQVLNLIGWTTAGLLLLIDIIICTNIDFQGANKRTIGFWYACFTTGLYLGCTLTLTIHFIGYSLKKYPATFNLLPRERSIMGYTVCLSLWLIWGSGMFSSLLGISYGNALYFCTVSLLTVGFGDILPKSVASKIMILVFSLTGVIILGLIVFMTRSIIQKSAGPIFYFHRIERSRNHIWEKIKSGELKLSNEESFQKMMKIRKISKFKQHFFSLTSTIIIFLFFWLCGAVVFMFAEDWSYFNCMYFCFLCLLTIGYGSDFAPKTPPGRAFFVIWAIGAVPLMTAILSTVGDIVYDLSTTIDSIFAKRFGRGVQYLLLSGKDALGSILMNTGDIVNESDAATDLEENGISNELDQEQNQEVEEGLARVTPDTSTETSLNTISSRSDNGFSDDDDDESIQNYLHPFISLVSDTSTVSQRAHPQYHKLKKLESLLRAVDRLHKMAVSDEKHFFTYEEWTQLRALNNPPGSIEDINYWLSSDTPLKYPINQPHFAFVSLFKKIEYVLQELIEEETLYKPLSKLERPKSRSQSSIPTLPYRSRRSTIG</sequence>
<evidence type="ECO:0000313" key="12">
    <source>
        <dbReference type="EMBL" id="CCK73532.1"/>
    </source>
</evidence>
<name>J7RTH0_NAUDC</name>
<dbReference type="KEGG" id="ndi:NDAI_0G05490"/>
<dbReference type="GO" id="GO:0015271">
    <property type="term" value="F:outward rectifier potassium channel activity"/>
    <property type="evidence" value="ECO:0007669"/>
    <property type="project" value="TreeGrafter"/>
</dbReference>
<feature type="transmembrane region" description="Helical" evidence="9">
    <location>
        <begin position="473"/>
        <end position="493"/>
    </location>
</feature>
<evidence type="ECO:0000256" key="5">
    <source>
        <dbReference type="ARBA" id="ARBA00023065"/>
    </source>
</evidence>
<dbReference type="GO" id="GO:0030007">
    <property type="term" value="P:intracellular potassium ion homeostasis"/>
    <property type="evidence" value="ECO:0007669"/>
    <property type="project" value="EnsemblFungi"/>
</dbReference>
<dbReference type="Proteomes" id="UP000000689">
    <property type="component" value="Chromosome 7"/>
</dbReference>
<feature type="transmembrane region" description="Helical" evidence="9">
    <location>
        <begin position="242"/>
        <end position="264"/>
    </location>
</feature>
<keyword evidence="5" id="KW-0406">Ion transport</keyword>
<dbReference type="eggNOG" id="KOG1418">
    <property type="taxonomic scope" value="Eukaryota"/>
</dbReference>
<feature type="chain" id="PRO_5003796334" description="Potassium channel domain-containing protein" evidence="10">
    <location>
        <begin position="19"/>
        <end position="747"/>
    </location>
</feature>
<dbReference type="Gene3D" id="1.10.287.70">
    <property type="match status" value="3"/>
</dbReference>
<feature type="transmembrane region" description="Helical" evidence="9">
    <location>
        <begin position="336"/>
        <end position="356"/>
    </location>
</feature>
<evidence type="ECO:0000256" key="3">
    <source>
        <dbReference type="ARBA" id="ARBA00022692"/>
    </source>
</evidence>
<evidence type="ECO:0000256" key="8">
    <source>
        <dbReference type="SAM" id="MobiDB-lite"/>
    </source>
</evidence>
<dbReference type="InterPro" id="IPR013099">
    <property type="entry name" value="K_chnl_dom"/>
</dbReference>
<protein>
    <recommendedName>
        <fullName evidence="11">Potassium channel domain-containing protein</fullName>
    </recommendedName>
</protein>
<dbReference type="GO" id="GO:0030322">
    <property type="term" value="P:stabilization of membrane potential"/>
    <property type="evidence" value="ECO:0007669"/>
    <property type="project" value="TreeGrafter"/>
</dbReference>
<evidence type="ECO:0000256" key="10">
    <source>
        <dbReference type="SAM" id="SignalP"/>
    </source>
</evidence>
<keyword evidence="3 9" id="KW-0812">Transmembrane</keyword>
<feature type="transmembrane region" description="Helical" evidence="9">
    <location>
        <begin position="415"/>
        <end position="436"/>
    </location>
</feature>
<accession>J7RTH0</accession>
<dbReference type="OrthoDB" id="297496at2759"/>
<keyword evidence="4 9" id="KW-1133">Transmembrane helix</keyword>
<feature type="domain" description="Potassium channel" evidence="11">
    <location>
        <begin position="425"/>
        <end position="497"/>
    </location>
</feature>
<dbReference type="AlphaFoldDB" id="J7RTH0"/>
<feature type="transmembrane region" description="Helical" evidence="9">
    <location>
        <begin position="442"/>
        <end position="461"/>
    </location>
</feature>
<feature type="transmembrane region" description="Helical" evidence="9">
    <location>
        <begin position="284"/>
        <end position="306"/>
    </location>
</feature>
<feature type="transmembrane region" description="Helical" evidence="9">
    <location>
        <begin position="117"/>
        <end position="141"/>
    </location>
</feature>
<dbReference type="PANTHER" id="PTHR11003">
    <property type="entry name" value="POTASSIUM CHANNEL, SUBFAMILY K"/>
    <property type="match status" value="1"/>
</dbReference>
<evidence type="ECO:0000256" key="2">
    <source>
        <dbReference type="ARBA" id="ARBA00022448"/>
    </source>
</evidence>
<dbReference type="GO" id="GO:0005886">
    <property type="term" value="C:plasma membrane"/>
    <property type="evidence" value="ECO:0007669"/>
    <property type="project" value="EnsemblFungi"/>
</dbReference>
<dbReference type="GeneID" id="13927002"/>
<dbReference type="EMBL" id="HE580273">
    <property type="protein sequence ID" value="CCK73532.1"/>
    <property type="molecule type" value="Genomic_DNA"/>
</dbReference>
<proteinExistence type="predicted"/>
<feature type="region of interest" description="Disordered" evidence="8">
    <location>
        <begin position="727"/>
        <end position="747"/>
    </location>
</feature>
<dbReference type="HOGENOM" id="CLU_013394_2_0_1"/>
<dbReference type="InterPro" id="IPR003280">
    <property type="entry name" value="2pore_dom_K_chnl"/>
</dbReference>
<evidence type="ECO:0000259" key="11">
    <source>
        <dbReference type="Pfam" id="PF07885"/>
    </source>
</evidence>
<evidence type="ECO:0000256" key="4">
    <source>
        <dbReference type="ARBA" id="ARBA00022989"/>
    </source>
</evidence>
<evidence type="ECO:0000256" key="7">
    <source>
        <dbReference type="ARBA" id="ARBA00023303"/>
    </source>
</evidence>
<evidence type="ECO:0000313" key="13">
    <source>
        <dbReference type="Proteomes" id="UP000000689"/>
    </source>
</evidence>
<feature type="transmembrane region" description="Helical" evidence="9">
    <location>
        <begin position="313"/>
        <end position="330"/>
    </location>
</feature>
<dbReference type="PANTHER" id="PTHR11003:SF342">
    <property type="entry name" value="OUTWARD-RECTIFIER POTASSIUM CHANNEL TOK1"/>
    <property type="match status" value="1"/>
</dbReference>
<keyword evidence="13" id="KW-1185">Reference proteome</keyword>
<dbReference type="GO" id="GO:0022841">
    <property type="term" value="F:potassium ion leak channel activity"/>
    <property type="evidence" value="ECO:0007669"/>
    <property type="project" value="TreeGrafter"/>
</dbReference>
<dbReference type="SUPFAM" id="SSF81324">
    <property type="entry name" value="Voltage-gated potassium channels"/>
    <property type="match status" value="2"/>
</dbReference>
<feature type="signal peptide" evidence="10">
    <location>
        <begin position="1"/>
        <end position="18"/>
    </location>
</feature>
<dbReference type="RefSeq" id="XP_003980208.1">
    <property type="nucleotide sequence ID" value="XM_003980159.1"/>
</dbReference>
<evidence type="ECO:0000256" key="6">
    <source>
        <dbReference type="ARBA" id="ARBA00023136"/>
    </source>
</evidence>
<evidence type="ECO:0000256" key="1">
    <source>
        <dbReference type="ARBA" id="ARBA00004141"/>
    </source>
</evidence>
<keyword evidence="7" id="KW-0407">Ion channel</keyword>
<keyword evidence="2" id="KW-0813">Transport</keyword>
<evidence type="ECO:0000256" key="9">
    <source>
        <dbReference type="SAM" id="Phobius"/>
    </source>
</evidence>
<feature type="region of interest" description="Disordered" evidence="8">
    <location>
        <begin position="569"/>
        <end position="595"/>
    </location>
</feature>
<gene>
    <name evidence="12" type="primary">NDAI0G05490</name>
    <name evidence="12" type="ordered locus">NDAI_0G05490</name>
</gene>
<keyword evidence="6 9" id="KW-0472">Membrane</keyword>
<keyword evidence="10" id="KW-0732">Signal</keyword>